<dbReference type="InterPro" id="IPR053137">
    <property type="entry name" value="NLR-like"/>
</dbReference>
<evidence type="ECO:0000313" key="1">
    <source>
        <dbReference type="EMBL" id="KAF6826578.1"/>
    </source>
</evidence>
<name>A0A8H6NBB5_9PEZI</name>
<dbReference type="SUPFAM" id="SSF48452">
    <property type="entry name" value="TPR-like"/>
    <property type="match status" value="1"/>
</dbReference>
<dbReference type="Proteomes" id="UP000654918">
    <property type="component" value="Unassembled WGS sequence"/>
</dbReference>
<gene>
    <name evidence="1" type="ORF">CPLU01_09610</name>
</gene>
<keyword evidence="2" id="KW-1185">Reference proteome</keyword>
<dbReference type="AlphaFoldDB" id="A0A8H6NBB5"/>
<accession>A0A8H6NBB5</accession>
<dbReference type="EMBL" id="WIGO01000152">
    <property type="protein sequence ID" value="KAF6826578.1"/>
    <property type="molecule type" value="Genomic_DNA"/>
</dbReference>
<proteinExistence type="predicted"/>
<dbReference type="PANTHER" id="PTHR46082:SF6">
    <property type="entry name" value="AAA+ ATPASE DOMAIN-CONTAINING PROTEIN-RELATED"/>
    <property type="match status" value="1"/>
</dbReference>
<dbReference type="Gene3D" id="1.25.40.10">
    <property type="entry name" value="Tetratricopeptide repeat domain"/>
    <property type="match status" value="1"/>
</dbReference>
<comment type="caution">
    <text evidence="1">The sequence shown here is derived from an EMBL/GenBank/DDBJ whole genome shotgun (WGS) entry which is preliminary data.</text>
</comment>
<protein>
    <submittedName>
        <fullName evidence="1">Kinesin light chain</fullName>
    </submittedName>
</protein>
<sequence>MGPAIVERYGSIPSIKRFLEDKRNGKWVMIIDNITDTDLFFGSDNLQDRSIWEWIPKCSHGRFLINTRNGNVPTSPSIKITRVKVDVLSSAEGAQMLSTLAGDHLLSRSDAAFISSQYDMFPQETCLENRGTSGGLLPHATAVLRHLPDGTPEIEKSVLLRNVARLFLYDGMLNDAEKYFPIRADTALASTFISMGVYDEAELTLEGLVTMLEGLLGTTHPETMAQKRQLAQVFHLQQDHEKAEALAADVLSAHEASFGKEHSETLASMALMASMFHSRGRDKEATDLRAHALEVKKRVLGNEHPQTMQCMKYLSISLFDSGRKEEALKLLESCKSHEDRWFGADHPFVQDSTRLLESWEKAP</sequence>
<reference evidence="1" key="1">
    <citation type="journal article" date="2020" name="Phytopathology">
        <title>Genome Sequence Resources of Colletotrichum truncatum, C. plurivorum, C. musicola, and C. sojae: Four Species Pathogenic to Soybean (Glycine max).</title>
        <authorList>
            <person name="Rogerio F."/>
            <person name="Boufleur T.R."/>
            <person name="Ciampi-Guillardi M."/>
            <person name="Sukno S.A."/>
            <person name="Thon M.R."/>
            <person name="Massola Junior N.S."/>
            <person name="Baroncelli R."/>
        </authorList>
    </citation>
    <scope>NUCLEOTIDE SEQUENCE</scope>
    <source>
        <strain evidence="1">LFN00145</strain>
    </source>
</reference>
<dbReference type="Pfam" id="PF13424">
    <property type="entry name" value="TPR_12"/>
    <property type="match status" value="1"/>
</dbReference>
<dbReference type="InterPro" id="IPR011990">
    <property type="entry name" value="TPR-like_helical_dom_sf"/>
</dbReference>
<dbReference type="Pfam" id="PF13374">
    <property type="entry name" value="TPR_10"/>
    <property type="match status" value="1"/>
</dbReference>
<dbReference type="PANTHER" id="PTHR46082">
    <property type="entry name" value="ATP/GTP-BINDING PROTEIN-RELATED"/>
    <property type="match status" value="1"/>
</dbReference>
<organism evidence="1 2">
    <name type="scientific">Colletotrichum plurivorum</name>
    <dbReference type="NCBI Taxonomy" id="2175906"/>
    <lineage>
        <taxon>Eukaryota</taxon>
        <taxon>Fungi</taxon>
        <taxon>Dikarya</taxon>
        <taxon>Ascomycota</taxon>
        <taxon>Pezizomycotina</taxon>
        <taxon>Sordariomycetes</taxon>
        <taxon>Hypocreomycetidae</taxon>
        <taxon>Glomerellales</taxon>
        <taxon>Glomerellaceae</taxon>
        <taxon>Colletotrichum</taxon>
        <taxon>Colletotrichum orchidearum species complex</taxon>
    </lineage>
</organism>
<evidence type="ECO:0000313" key="2">
    <source>
        <dbReference type="Proteomes" id="UP000654918"/>
    </source>
</evidence>